<dbReference type="PRINTS" id="PR00868">
    <property type="entry name" value="DNAPOLI"/>
</dbReference>
<dbReference type="EMBL" id="LR796736">
    <property type="protein sequence ID" value="CAB4161959.1"/>
    <property type="molecule type" value="Genomic_DNA"/>
</dbReference>
<proteinExistence type="predicted"/>
<name>A0A6J5NRG6_9CAUD</name>
<dbReference type="InterPro" id="IPR036397">
    <property type="entry name" value="RNaseH_sf"/>
</dbReference>
<gene>
    <name evidence="4" type="ORF">UFOVP785_4</name>
</gene>
<accession>A0A6J5NRG6</accession>
<dbReference type="InterPro" id="IPR043502">
    <property type="entry name" value="DNA/RNA_pol_sf"/>
</dbReference>
<dbReference type="GO" id="GO:0006302">
    <property type="term" value="P:double-strand break repair"/>
    <property type="evidence" value="ECO:0007669"/>
    <property type="project" value="TreeGrafter"/>
</dbReference>
<keyword evidence="2" id="KW-1194">Viral DNA replication</keyword>
<dbReference type="SUPFAM" id="SSF56672">
    <property type="entry name" value="DNA/RNA polymerases"/>
    <property type="match status" value="1"/>
</dbReference>
<dbReference type="Gene3D" id="3.30.70.370">
    <property type="match status" value="2"/>
</dbReference>
<sequence length="691" mass="77765">MIRLCWDAEADALYEDVTKVWCISIKDLTSGVNTLYGPDRIEAALEHLSTADWLAAHNGLDYDLRVLRKLYGWSPKAGCTIRDTLVWGKLANLDLSVQDSKHKKPEVRELNGSHSLKSWGIRLGQHKIDYQGGFSAYSEEMGEYCQGDVETLHILIKHLSSQQVSEEALNLEHVFAQIVVEMSARGFSFDLEKAEALYQQLEQDQQRLLARVAELIPDEVEETKTPAYWELVWKDITGERRERRPTRGACDTYRKELKLKPKDCSFEQGPMGTKTIPFNANSAKQVREYLYKHYQWVSPELTEAGEKALGQQTALDLSKEYGSLTEDILRDLEQPEGQLFADIRLTTKAMSFLKGKGDSGWLTQARSGRIHHRMDSLGCVTTRCSHSSPNLGQVPSVVSHKERGVLWGLEGRYGADCRSLFKHTEGYIQVGTDISGIEARNLAHYLAPYDGGAYIQEVLQGDIHNLNVTSFKTKAGFNIKRGDSKTIFYGWCYGAGDMKLGKQMASPVSGSPEAAQEYLKMRDFYRRSPGRITAQVWSDAIKKRRQATPEEAAYISIGAKVRYALESGIDGLADLLAVLKIAAERKYVKVLDRKLPVRSPHAVLNTVLQGAAAIIGKRWVVMLNEQAKKQDIEHHLLAYVHDERQDDVLEGQEATFMPLSVDCIRQAGEFYNFRIPLTGEAKSGLSWESTH</sequence>
<dbReference type="GO" id="GO:0006261">
    <property type="term" value="P:DNA-templated DNA replication"/>
    <property type="evidence" value="ECO:0007669"/>
    <property type="project" value="InterPro"/>
</dbReference>
<dbReference type="GO" id="GO:0039693">
    <property type="term" value="P:viral DNA genome replication"/>
    <property type="evidence" value="ECO:0007669"/>
    <property type="project" value="UniProtKB-KW"/>
</dbReference>
<dbReference type="InterPro" id="IPR002298">
    <property type="entry name" value="DNA_polymerase_A"/>
</dbReference>
<dbReference type="Gene3D" id="1.20.1060.10">
    <property type="entry name" value="Taq DNA Polymerase, Chain T, domain 4"/>
    <property type="match status" value="1"/>
</dbReference>
<evidence type="ECO:0000259" key="3">
    <source>
        <dbReference type="SMART" id="SM00482"/>
    </source>
</evidence>
<dbReference type="SMART" id="SM00482">
    <property type="entry name" value="POLAc"/>
    <property type="match status" value="1"/>
</dbReference>
<keyword evidence="4" id="KW-0378">Hydrolase</keyword>
<keyword evidence="4" id="KW-0269">Exonuclease</keyword>
<dbReference type="InterPro" id="IPR012337">
    <property type="entry name" value="RNaseH-like_sf"/>
</dbReference>
<dbReference type="PANTHER" id="PTHR10133:SF27">
    <property type="entry name" value="DNA POLYMERASE NU"/>
    <property type="match status" value="1"/>
</dbReference>
<evidence type="ECO:0000256" key="1">
    <source>
        <dbReference type="ARBA" id="ARBA00022705"/>
    </source>
</evidence>
<dbReference type="Pfam" id="PF00476">
    <property type="entry name" value="DNA_pol_A"/>
    <property type="match status" value="1"/>
</dbReference>
<dbReference type="Gene3D" id="3.30.420.10">
    <property type="entry name" value="Ribonuclease H-like superfamily/Ribonuclease H"/>
    <property type="match status" value="1"/>
</dbReference>
<dbReference type="GO" id="GO:0003887">
    <property type="term" value="F:DNA-directed DNA polymerase activity"/>
    <property type="evidence" value="ECO:0007669"/>
    <property type="project" value="InterPro"/>
</dbReference>
<evidence type="ECO:0000313" key="4">
    <source>
        <dbReference type="EMBL" id="CAB4161959.1"/>
    </source>
</evidence>
<keyword evidence="4" id="KW-0540">Nuclease</keyword>
<feature type="domain" description="DNA-directed DNA polymerase family A palm" evidence="3">
    <location>
        <begin position="414"/>
        <end position="652"/>
    </location>
</feature>
<reference evidence="4" key="1">
    <citation type="submission" date="2020-04" db="EMBL/GenBank/DDBJ databases">
        <authorList>
            <person name="Chiriac C."/>
            <person name="Salcher M."/>
            <person name="Ghai R."/>
            <person name="Kavagutti S V."/>
        </authorList>
    </citation>
    <scope>NUCLEOTIDE SEQUENCE</scope>
</reference>
<protein>
    <submittedName>
        <fullName evidence="4">Bifunctional 3'-5' exonuclease/DNA polymerase</fullName>
    </submittedName>
</protein>
<dbReference type="GO" id="GO:0004527">
    <property type="term" value="F:exonuclease activity"/>
    <property type="evidence" value="ECO:0007669"/>
    <property type="project" value="UniProtKB-KW"/>
</dbReference>
<dbReference type="GO" id="GO:0003677">
    <property type="term" value="F:DNA binding"/>
    <property type="evidence" value="ECO:0007669"/>
    <property type="project" value="InterPro"/>
</dbReference>
<dbReference type="PANTHER" id="PTHR10133">
    <property type="entry name" value="DNA POLYMERASE I"/>
    <property type="match status" value="1"/>
</dbReference>
<organism evidence="4">
    <name type="scientific">uncultured Caudovirales phage</name>
    <dbReference type="NCBI Taxonomy" id="2100421"/>
    <lineage>
        <taxon>Viruses</taxon>
        <taxon>Duplodnaviria</taxon>
        <taxon>Heunggongvirae</taxon>
        <taxon>Uroviricota</taxon>
        <taxon>Caudoviricetes</taxon>
        <taxon>Peduoviridae</taxon>
        <taxon>Maltschvirus</taxon>
        <taxon>Maltschvirus maltsch</taxon>
    </lineage>
</organism>
<evidence type="ECO:0000256" key="2">
    <source>
        <dbReference type="ARBA" id="ARBA00023109"/>
    </source>
</evidence>
<dbReference type="InterPro" id="IPR001098">
    <property type="entry name" value="DNA-dir_DNA_pol_A_palm_dom"/>
</dbReference>
<keyword evidence="1" id="KW-0235">DNA replication</keyword>
<dbReference type="SUPFAM" id="SSF53098">
    <property type="entry name" value="Ribonuclease H-like"/>
    <property type="match status" value="1"/>
</dbReference>